<feature type="chain" id="PRO_5047316477" evidence="8">
    <location>
        <begin position="29"/>
        <end position="369"/>
    </location>
</feature>
<accession>A0ABN1APW1</accession>
<dbReference type="InterPro" id="IPR018044">
    <property type="entry name" value="Peptidase_S11"/>
</dbReference>
<keyword evidence="2 8" id="KW-0732">Signal</keyword>
<evidence type="ECO:0000256" key="1">
    <source>
        <dbReference type="ARBA" id="ARBA00007164"/>
    </source>
</evidence>
<keyword evidence="10" id="KW-0121">Carboxypeptidase</keyword>
<sequence>MKNIKKMLIIIIILPFLYTAWYPTTAHAAPGVSAENAVLMEYESGRVLFDKNAHQKKSIASITKILTAIVAIEHGDLNETVTVSENAVRTEGSSIYLDAGDKVKLKDLVYGLMLRSGNDAAVAIAEHVGGSIPGFAHLMNQKAQWIGMTDSHFANPHGLEADGHHSTAYDMALLMRYAMQNKTFSKISGTKKYKGENERFPWHNKNKLLTRYPYCIGGKTGYTRKAGRTLVTSAEKEDMKLIVVTLNDRKDWDDHTHLYEWGFNSFDLQLIRDMGQIELSLPGGSTVSAEIVNPVVLPLSKKESEKIESKTYIKEDFRVSDDEVIGKRVYTLNDQVLAERNIIKEPVLPKEESLFDKVKDLFHQLNGVL</sequence>
<feature type="domain" description="Peptidase S11 D-alanyl-D-alanine carboxypeptidase A N-terminal" evidence="9">
    <location>
        <begin position="25"/>
        <end position="249"/>
    </location>
</feature>
<dbReference type="PRINTS" id="PR00725">
    <property type="entry name" value="DADACBPTASE1"/>
</dbReference>
<evidence type="ECO:0000259" key="9">
    <source>
        <dbReference type="Pfam" id="PF00768"/>
    </source>
</evidence>
<evidence type="ECO:0000313" key="11">
    <source>
        <dbReference type="Proteomes" id="UP001500880"/>
    </source>
</evidence>
<evidence type="ECO:0000256" key="2">
    <source>
        <dbReference type="ARBA" id="ARBA00022729"/>
    </source>
</evidence>
<keyword evidence="10" id="KW-0645">Protease</keyword>
<evidence type="ECO:0000256" key="4">
    <source>
        <dbReference type="ARBA" id="ARBA00022960"/>
    </source>
</evidence>
<reference evidence="10 11" key="1">
    <citation type="journal article" date="2019" name="Int. J. Syst. Evol. Microbiol.">
        <title>The Global Catalogue of Microorganisms (GCM) 10K type strain sequencing project: providing services to taxonomists for standard genome sequencing and annotation.</title>
        <authorList>
            <consortium name="The Broad Institute Genomics Platform"/>
            <consortium name="The Broad Institute Genome Sequencing Center for Infectious Disease"/>
            <person name="Wu L."/>
            <person name="Ma J."/>
        </authorList>
    </citation>
    <scope>NUCLEOTIDE SEQUENCE [LARGE SCALE GENOMIC DNA]</scope>
    <source>
        <strain evidence="10 11">JCM 12389</strain>
    </source>
</reference>
<dbReference type="GO" id="GO:0004180">
    <property type="term" value="F:carboxypeptidase activity"/>
    <property type="evidence" value="ECO:0007669"/>
    <property type="project" value="UniProtKB-KW"/>
</dbReference>
<dbReference type="Pfam" id="PF00768">
    <property type="entry name" value="Peptidase_S11"/>
    <property type="match status" value="1"/>
</dbReference>
<protein>
    <submittedName>
        <fullName evidence="10">D-alanyl-D-alanine carboxypeptidase DacB</fullName>
    </submittedName>
</protein>
<dbReference type="RefSeq" id="WP_343836686.1">
    <property type="nucleotide sequence ID" value="NZ_BAAADO010000001.1"/>
</dbReference>
<name>A0ABN1APW1_9BACI</name>
<dbReference type="Proteomes" id="UP001500880">
    <property type="component" value="Unassembled WGS sequence"/>
</dbReference>
<keyword evidence="11" id="KW-1185">Reference proteome</keyword>
<evidence type="ECO:0000313" key="10">
    <source>
        <dbReference type="EMBL" id="GAA0481418.1"/>
    </source>
</evidence>
<dbReference type="PANTHER" id="PTHR21581">
    <property type="entry name" value="D-ALANYL-D-ALANINE CARBOXYPEPTIDASE"/>
    <property type="match status" value="1"/>
</dbReference>
<comment type="caution">
    <text evidence="10">The sequence shown here is derived from an EMBL/GenBank/DDBJ whole genome shotgun (WGS) entry which is preliminary data.</text>
</comment>
<evidence type="ECO:0000256" key="7">
    <source>
        <dbReference type="RuleBase" id="RU004016"/>
    </source>
</evidence>
<comment type="similarity">
    <text evidence="1 7">Belongs to the peptidase S11 family.</text>
</comment>
<organism evidence="10 11">
    <name type="scientific">Salinibacillus aidingensis</name>
    <dbReference type="NCBI Taxonomy" id="237684"/>
    <lineage>
        <taxon>Bacteria</taxon>
        <taxon>Bacillati</taxon>
        <taxon>Bacillota</taxon>
        <taxon>Bacilli</taxon>
        <taxon>Bacillales</taxon>
        <taxon>Bacillaceae</taxon>
        <taxon>Salinibacillus</taxon>
    </lineage>
</organism>
<dbReference type="InterPro" id="IPR001967">
    <property type="entry name" value="Peptidase_S11_N"/>
</dbReference>
<dbReference type="SUPFAM" id="SSF56601">
    <property type="entry name" value="beta-lactamase/transpeptidase-like"/>
    <property type="match status" value="1"/>
</dbReference>
<feature type="signal peptide" evidence="8">
    <location>
        <begin position="1"/>
        <end position="28"/>
    </location>
</feature>
<keyword evidence="6" id="KW-0961">Cell wall biogenesis/degradation</keyword>
<dbReference type="EMBL" id="BAAADO010000001">
    <property type="protein sequence ID" value="GAA0481418.1"/>
    <property type="molecule type" value="Genomic_DNA"/>
</dbReference>
<evidence type="ECO:0000256" key="8">
    <source>
        <dbReference type="SAM" id="SignalP"/>
    </source>
</evidence>
<dbReference type="InterPro" id="IPR012338">
    <property type="entry name" value="Beta-lactam/transpept-like"/>
</dbReference>
<keyword evidence="5" id="KW-0573">Peptidoglycan synthesis</keyword>
<keyword evidence="4" id="KW-0133">Cell shape</keyword>
<evidence type="ECO:0000256" key="3">
    <source>
        <dbReference type="ARBA" id="ARBA00022801"/>
    </source>
</evidence>
<proteinExistence type="inferred from homology"/>
<keyword evidence="3" id="KW-0378">Hydrolase</keyword>
<gene>
    <name evidence="10" type="primary">dacB_2</name>
    <name evidence="10" type="ORF">GCM10008986_02610</name>
</gene>
<dbReference type="PANTHER" id="PTHR21581:SF33">
    <property type="entry name" value="D-ALANYL-D-ALANINE CARBOXYPEPTIDASE DACB"/>
    <property type="match status" value="1"/>
</dbReference>
<dbReference type="Gene3D" id="3.40.710.10">
    <property type="entry name" value="DD-peptidase/beta-lactamase superfamily"/>
    <property type="match status" value="1"/>
</dbReference>
<evidence type="ECO:0000256" key="5">
    <source>
        <dbReference type="ARBA" id="ARBA00022984"/>
    </source>
</evidence>
<evidence type="ECO:0000256" key="6">
    <source>
        <dbReference type="ARBA" id="ARBA00023316"/>
    </source>
</evidence>